<evidence type="ECO:0000256" key="3">
    <source>
        <dbReference type="ARBA" id="ARBA00022448"/>
    </source>
</evidence>
<keyword evidence="5 9" id="KW-0812">Transmembrane</keyword>
<dbReference type="EMBL" id="FMZC01000005">
    <property type="protein sequence ID" value="SDD28384.1"/>
    <property type="molecule type" value="Genomic_DNA"/>
</dbReference>
<comment type="subcellular location">
    <subcellularLocation>
        <location evidence="1">Cell membrane</location>
        <topology evidence="1">Multi-pass membrane protein</topology>
    </subcellularLocation>
</comment>
<dbReference type="GO" id="GO:0140359">
    <property type="term" value="F:ABC-type transporter activity"/>
    <property type="evidence" value="ECO:0007669"/>
    <property type="project" value="InterPro"/>
</dbReference>
<feature type="domain" description="ABC-2 type transporter transmembrane" evidence="10">
    <location>
        <begin position="51"/>
        <end position="245"/>
    </location>
</feature>
<dbReference type="GO" id="GO:0005886">
    <property type="term" value="C:plasma membrane"/>
    <property type="evidence" value="ECO:0007669"/>
    <property type="project" value="UniProtKB-SubCell"/>
</dbReference>
<keyword evidence="12" id="KW-1185">Reference proteome</keyword>
<evidence type="ECO:0000256" key="2">
    <source>
        <dbReference type="ARBA" id="ARBA00007783"/>
    </source>
</evidence>
<dbReference type="GO" id="GO:0015774">
    <property type="term" value="P:polysaccharide transport"/>
    <property type="evidence" value="ECO:0007669"/>
    <property type="project" value="UniProtKB-KW"/>
</dbReference>
<keyword evidence="3" id="KW-0813">Transport</keyword>
<keyword evidence="4" id="KW-1003">Cell membrane</keyword>
<evidence type="ECO:0000259" key="10">
    <source>
        <dbReference type="Pfam" id="PF01061"/>
    </source>
</evidence>
<dbReference type="STRING" id="187868.SAMN05192589_105150"/>
<keyword evidence="7" id="KW-0625">Polysaccharide transport</keyword>
<dbReference type="PANTHER" id="PTHR30413:SF10">
    <property type="entry name" value="CAPSULE POLYSACCHARIDE EXPORT INNER-MEMBRANE PROTEIN CTRC"/>
    <property type="match status" value="1"/>
</dbReference>
<dbReference type="OrthoDB" id="9796017at2"/>
<evidence type="ECO:0000313" key="12">
    <source>
        <dbReference type="Proteomes" id="UP000198781"/>
    </source>
</evidence>
<evidence type="ECO:0000256" key="1">
    <source>
        <dbReference type="ARBA" id="ARBA00004651"/>
    </source>
</evidence>
<evidence type="ECO:0000313" key="11">
    <source>
        <dbReference type="EMBL" id="SDD28384.1"/>
    </source>
</evidence>
<accession>A0A1G6THP8</accession>
<feature type="transmembrane region" description="Helical" evidence="9">
    <location>
        <begin position="92"/>
        <end position="110"/>
    </location>
</feature>
<evidence type="ECO:0000256" key="6">
    <source>
        <dbReference type="ARBA" id="ARBA00022989"/>
    </source>
</evidence>
<keyword evidence="8 9" id="KW-0472">Membrane</keyword>
<keyword evidence="7" id="KW-0762">Sugar transport</keyword>
<organism evidence="11 12">
    <name type="scientific">Paracidovorax valerianellae</name>
    <dbReference type="NCBI Taxonomy" id="187868"/>
    <lineage>
        <taxon>Bacteria</taxon>
        <taxon>Pseudomonadati</taxon>
        <taxon>Pseudomonadota</taxon>
        <taxon>Betaproteobacteria</taxon>
        <taxon>Burkholderiales</taxon>
        <taxon>Comamonadaceae</taxon>
        <taxon>Paracidovorax</taxon>
    </lineage>
</organism>
<evidence type="ECO:0000256" key="4">
    <source>
        <dbReference type="ARBA" id="ARBA00022475"/>
    </source>
</evidence>
<dbReference type="AlphaFoldDB" id="A0A1G6THP8"/>
<keyword evidence="6 9" id="KW-1133">Transmembrane helix</keyword>
<sequence length="286" mass="31721">MSVCIPLCAGRGIESMEASGLKPLSQLQLLLSDVQGALKLWRFWLHLGLEDILKQYRRSFLGPVWISINTAIFIGAFGLIGSQVFKIDVQTYLPFFCVSHVLFLFISQSISDSCHTFTSAGAFLKQTPYPKSAFGLRVIWRNLLMLGHNIPIAIIVLLVFGGLGKVQVLPFVLGLAFTVLCAVLVACVLGALCARFRDIPMIVTSFMQIAMFLTPVMWQASQLSERAKLIVHVNPLAAFLDLIRAPVLGQAVDPHSYLMAGLTFIALVAAFFTIFLKSRRRLVYWL</sequence>
<feature type="transmembrane region" description="Helical" evidence="9">
    <location>
        <begin position="143"/>
        <end position="163"/>
    </location>
</feature>
<feature type="transmembrane region" description="Helical" evidence="9">
    <location>
        <begin position="60"/>
        <end position="80"/>
    </location>
</feature>
<gene>
    <name evidence="11" type="ORF">SAMN05192589_105150</name>
</gene>
<dbReference type="GO" id="GO:0015920">
    <property type="term" value="P:lipopolysaccharide transport"/>
    <property type="evidence" value="ECO:0007669"/>
    <property type="project" value="TreeGrafter"/>
</dbReference>
<feature type="transmembrane region" description="Helical" evidence="9">
    <location>
        <begin position="199"/>
        <end position="218"/>
    </location>
</feature>
<dbReference type="Proteomes" id="UP000198781">
    <property type="component" value="Unassembled WGS sequence"/>
</dbReference>
<evidence type="ECO:0000256" key="9">
    <source>
        <dbReference type="SAM" id="Phobius"/>
    </source>
</evidence>
<comment type="similarity">
    <text evidence="2">Belongs to the ABC-2 integral membrane protein family.</text>
</comment>
<dbReference type="InterPro" id="IPR013525">
    <property type="entry name" value="ABC2_TM"/>
</dbReference>
<reference evidence="11 12" key="1">
    <citation type="submission" date="2016-10" db="EMBL/GenBank/DDBJ databases">
        <authorList>
            <person name="de Groot N.N."/>
        </authorList>
    </citation>
    <scope>NUCLEOTIDE SEQUENCE [LARGE SCALE GENOMIC DNA]</scope>
    <source>
        <strain evidence="11 12">DSM 16619</strain>
    </source>
</reference>
<dbReference type="Pfam" id="PF01061">
    <property type="entry name" value="ABC2_membrane"/>
    <property type="match status" value="1"/>
</dbReference>
<evidence type="ECO:0000256" key="8">
    <source>
        <dbReference type="ARBA" id="ARBA00023136"/>
    </source>
</evidence>
<protein>
    <submittedName>
        <fullName evidence="11">Lipopolysaccharide transport system permease protein</fullName>
    </submittedName>
</protein>
<name>A0A1G6THP8_9BURK</name>
<proteinExistence type="inferred from homology"/>
<feature type="transmembrane region" description="Helical" evidence="9">
    <location>
        <begin position="257"/>
        <end position="276"/>
    </location>
</feature>
<dbReference type="PANTHER" id="PTHR30413">
    <property type="entry name" value="INNER MEMBRANE TRANSPORT PERMEASE"/>
    <property type="match status" value="1"/>
</dbReference>
<evidence type="ECO:0000256" key="5">
    <source>
        <dbReference type="ARBA" id="ARBA00022692"/>
    </source>
</evidence>
<evidence type="ECO:0000256" key="7">
    <source>
        <dbReference type="ARBA" id="ARBA00023047"/>
    </source>
</evidence>
<feature type="transmembrane region" description="Helical" evidence="9">
    <location>
        <begin position="169"/>
        <end position="192"/>
    </location>
</feature>